<dbReference type="AlphaFoldDB" id="A0A0A9DUG6"/>
<name>A0A0A9DUG6_ARUDO</name>
<organism evidence="1">
    <name type="scientific">Arundo donax</name>
    <name type="common">Giant reed</name>
    <name type="synonym">Donax arundinaceus</name>
    <dbReference type="NCBI Taxonomy" id="35708"/>
    <lineage>
        <taxon>Eukaryota</taxon>
        <taxon>Viridiplantae</taxon>
        <taxon>Streptophyta</taxon>
        <taxon>Embryophyta</taxon>
        <taxon>Tracheophyta</taxon>
        <taxon>Spermatophyta</taxon>
        <taxon>Magnoliopsida</taxon>
        <taxon>Liliopsida</taxon>
        <taxon>Poales</taxon>
        <taxon>Poaceae</taxon>
        <taxon>PACMAD clade</taxon>
        <taxon>Arundinoideae</taxon>
        <taxon>Arundineae</taxon>
        <taxon>Arundo</taxon>
    </lineage>
</organism>
<reference evidence="1" key="2">
    <citation type="journal article" date="2015" name="Data Brief">
        <title>Shoot transcriptome of the giant reed, Arundo donax.</title>
        <authorList>
            <person name="Barrero R.A."/>
            <person name="Guerrero F.D."/>
            <person name="Moolhuijzen P."/>
            <person name="Goolsby J.A."/>
            <person name="Tidwell J."/>
            <person name="Bellgard S.E."/>
            <person name="Bellgard M.I."/>
        </authorList>
    </citation>
    <scope>NUCLEOTIDE SEQUENCE</scope>
    <source>
        <tissue evidence="1">Shoot tissue taken approximately 20 cm above the soil surface</tissue>
    </source>
</reference>
<evidence type="ECO:0000313" key="1">
    <source>
        <dbReference type="EMBL" id="JAD90343.1"/>
    </source>
</evidence>
<dbReference type="EMBL" id="GBRH01207552">
    <property type="protein sequence ID" value="JAD90343.1"/>
    <property type="molecule type" value="Transcribed_RNA"/>
</dbReference>
<protein>
    <submittedName>
        <fullName evidence="1">Uncharacterized protein</fullName>
    </submittedName>
</protein>
<proteinExistence type="predicted"/>
<reference evidence="1" key="1">
    <citation type="submission" date="2014-09" db="EMBL/GenBank/DDBJ databases">
        <authorList>
            <person name="Magalhaes I.L.F."/>
            <person name="Oliveira U."/>
            <person name="Santos F.R."/>
            <person name="Vidigal T.H.D.A."/>
            <person name="Brescovit A.D."/>
            <person name="Santos A.J."/>
        </authorList>
    </citation>
    <scope>NUCLEOTIDE SEQUENCE</scope>
    <source>
        <tissue evidence="1">Shoot tissue taken approximately 20 cm above the soil surface</tissue>
    </source>
</reference>
<accession>A0A0A9DUG6</accession>
<sequence length="51" mass="5689">MLLPPPSDTESRIKIQSFCIACGEPILVIKLYVARVFTWLCCCLQVGLMTS</sequence>